<evidence type="ECO:0000256" key="1">
    <source>
        <dbReference type="SAM" id="MobiDB-lite"/>
    </source>
</evidence>
<feature type="compositionally biased region" description="Pro residues" evidence="1">
    <location>
        <begin position="364"/>
        <end position="375"/>
    </location>
</feature>
<sequence>MAHPAHLNNFPAHTGLNMNTQYQPNHNRNHNAYATTNTAASLSAQASLQTSLNALNSKIVQAQSLALLNNITVDEVLSRMGGLNEMELGLLRLCAAREQEARLQASLMSQQQQQMAILQQQQQQQKQQATTRNPSNRLSFPGMPSNRQPATNASWEESFGNLSLGGPDVVRTPTPKSANSTSASAQTQVTPPKVDKRTSPTSATSTAGLAAGKHEQAATWRRGSPSASQQTSISPAATPVRGISANAGAEPANKAFNFNGVFGNKVVGLPRQASQTSSVESSTTTNAKADGEGRKERVRTGRSGSASSSEGFESGSGSGSVLSDQPQQYQQERQDRLERSFVGRARESTFAGSTSSSSFESVGTPPPVLITPPCEPLENQYSGKQGSGTPNNGGYFGIKRVISGEQGNGNVNVNGNGKYGPGVIGQGFGSPSTVLFPGGVGSTAYGVVIRQPHGPPGGADELGNKNFASRLRQKAVNDLGLLGRRRANSPNPHAVAA</sequence>
<evidence type="ECO:0000313" key="2">
    <source>
        <dbReference type="EMBL" id="KAG7563151.1"/>
    </source>
</evidence>
<gene>
    <name evidence="2" type="ORF">FFLO_01459</name>
</gene>
<feature type="compositionally biased region" description="Basic and acidic residues" evidence="1">
    <location>
        <begin position="332"/>
        <end position="347"/>
    </location>
</feature>
<feature type="compositionally biased region" description="Polar residues" evidence="1">
    <location>
        <begin position="145"/>
        <end position="155"/>
    </location>
</feature>
<organism evidence="2 3">
    <name type="scientific">Filobasidium floriforme</name>
    <dbReference type="NCBI Taxonomy" id="5210"/>
    <lineage>
        <taxon>Eukaryota</taxon>
        <taxon>Fungi</taxon>
        <taxon>Dikarya</taxon>
        <taxon>Basidiomycota</taxon>
        <taxon>Agaricomycotina</taxon>
        <taxon>Tremellomycetes</taxon>
        <taxon>Filobasidiales</taxon>
        <taxon>Filobasidiaceae</taxon>
        <taxon>Filobasidium</taxon>
    </lineage>
</organism>
<feature type="compositionally biased region" description="Low complexity" evidence="1">
    <location>
        <begin position="301"/>
        <end position="315"/>
    </location>
</feature>
<dbReference type="AlphaFoldDB" id="A0A8K0JQ11"/>
<dbReference type="EMBL" id="JABELV010000020">
    <property type="protein sequence ID" value="KAG7563151.1"/>
    <property type="molecule type" value="Genomic_DNA"/>
</dbReference>
<feature type="compositionally biased region" description="Basic and acidic residues" evidence="1">
    <location>
        <begin position="289"/>
        <end position="299"/>
    </location>
</feature>
<feature type="compositionally biased region" description="Low complexity" evidence="1">
    <location>
        <begin position="199"/>
        <end position="211"/>
    </location>
</feature>
<feature type="compositionally biased region" description="Polar residues" evidence="1">
    <location>
        <begin position="379"/>
        <end position="392"/>
    </location>
</feature>
<feature type="compositionally biased region" description="Low complexity" evidence="1">
    <location>
        <begin position="118"/>
        <end position="128"/>
    </location>
</feature>
<feature type="compositionally biased region" description="Low complexity" evidence="1">
    <location>
        <begin position="177"/>
        <end position="188"/>
    </location>
</feature>
<feature type="compositionally biased region" description="Polar residues" evidence="1">
    <location>
        <begin position="225"/>
        <end position="235"/>
    </location>
</feature>
<accession>A0A8K0JQ11</accession>
<dbReference type="Proteomes" id="UP000812966">
    <property type="component" value="Unassembled WGS sequence"/>
</dbReference>
<evidence type="ECO:0000313" key="3">
    <source>
        <dbReference type="Proteomes" id="UP000812966"/>
    </source>
</evidence>
<keyword evidence="3" id="KW-1185">Reference proteome</keyword>
<feature type="region of interest" description="Disordered" evidence="1">
    <location>
        <begin position="118"/>
        <end position="239"/>
    </location>
</feature>
<feature type="compositionally biased region" description="Low complexity" evidence="1">
    <location>
        <begin position="348"/>
        <end position="361"/>
    </location>
</feature>
<proteinExistence type="predicted"/>
<feature type="compositionally biased region" description="Polar residues" evidence="1">
    <location>
        <begin position="16"/>
        <end position="31"/>
    </location>
</feature>
<feature type="compositionally biased region" description="Low complexity" evidence="1">
    <location>
        <begin position="274"/>
        <end position="285"/>
    </location>
</feature>
<protein>
    <submittedName>
        <fullName evidence="2">Uncharacterized protein</fullName>
    </submittedName>
</protein>
<feature type="compositionally biased region" description="Polar residues" evidence="1">
    <location>
        <begin position="129"/>
        <end position="138"/>
    </location>
</feature>
<comment type="caution">
    <text evidence="2">The sequence shown here is derived from an EMBL/GenBank/DDBJ whole genome shotgun (WGS) entry which is preliminary data.</text>
</comment>
<reference evidence="2" key="1">
    <citation type="submission" date="2020-04" db="EMBL/GenBank/DDBJ databases">
        <title>Analysis of mating type loci in Filobasidium floriforme.</title>
        <authorList>
            <person name="Nowrousian M."/>
        </authorList>
    </citation>
    <scope>NUCLEOTIDE SEQUENCE</scope>
    <source>
        <strain evidence="2">CBS 6242</strain>
    </source>
</reference>
<feature type="region of interest" description="Disordered" evidence="1">
    <location>
        <begin position="1"/>
        <end position="31"/>
    </location>
</feature>
<name>A0A8K0JQ11_9TREE</name>
<feature type="region of interest" description="Disordered" evidence="1">
    <location>
        <begin position="272"/>
        <end position="392"/>
    </location>
</feature>